<keyword evidence="2" id="KW-0808">Transferase</keyword>
<keyword evidence="3" id="KW-0012">Acyltransferase</keyword>
<evidence type="ECO:0000256" key="2">
    <source>
        <dbReference type="ARBA" id="ARBA00022679"/>
    </source>
</evidence>
<accession>A0AAV6P5I0</accession>
<dbReference type="Pfam" id="PF02458">
    <property type="entry name" value="Transferase"/>
    <property type="match status" value="1"/>
</dbReference>
<evidence type="ECO:0000313" key="4">
    <source>
        <dbReference type="EMBL" id="KAG6606972.1"/>
    </source>
</evidence>
<evidence type="ECO:0000256" key="1">
    <source>
        <dbReference type="ARBA" id="ARBA00009861"/>
    </source>
</evidence>
<name>A0AAV6P5I0_9ROSI</name>
<protein>
    <submittedName>
        <fullName evidence="4">Tabersonine-19-hydroxy-O-acetyltransferase</fullName>
    </submittedName>
</protein>
<organism evidence="4 5">
    <name type="scientific">Cucurbita argyrosperma subsp. sororia</name>
    <dbReference type="NCBI Taxonomy" id="37648"/>
    <lineage>
        <taxon>Eukaryota</taxon>
        <taxon>Viridiplantae</taxon>
        <taxon>Streptophyta</taxon>
        <taxon>Embryophyta</taxon>
        <taxon>Tracheophyta</taxon>
        <taxon>Spermatophyta</taxon>
        <taxon>Magnoliopsida</taxon>
        <taxon>eudicotyledons</taxon>
        <taxon>Gunneridae</taxon>
        <taxon>Pentapetalae</taxon>
        <taxon>rosids</taxon>
        <taxon>fabids</taxon>
        <taxon>Cucurbitales</taxon>
        <taxon>Cucurbitaceae</taxon>
        <taxon>Cucurbiteae</taxon>
        <taxon>Cucurbita</taxon>
    </lineage>
</organism>
<reference evidence="4 5" key="1">
    <citation type="journal article" date="2021" name="Hortic Res">
        <title>The domestication of Cucurbita argyrosperma as revealed by the genome of its wild relative.</title>
        <authorList>
            <person name="Barrera-Redondo J."/>
            <person name="Sanchez-de la Vega G."/>
            <person name="Aguirre-Liguori J.A."/>
            <person name="Castellanos-Morales G."/>
            <person name="Gutierrez-Guerrero Y.T."/>
            <person name="Aguirre-Dugua X."/>
            <person name="Aguirre-Planter E."/>
            <person name="Tenaillon M.I."/>
            <person name="Lira-Saade R."/>
            <person name="Eguiarte L.E."/>
        </authorList>
    </citation>
    <scope>NUCLEOTIDE SEQUENCE [LARGE SCALE GENOMIC DNA]</scope>
    <source>
        <strain evidence="4">JBR-2021</strain>
    </source>
</reference>
<dbReference type="GO" id="GO:0016746">
    <property type="term" value="F:acyltransferase activity"/>
    <property type="evidence" value="ECO:0007669"/>
    <property type="project" value="UniProtKB-KW"/>
</dbReference>
<dbReference type="PANTHER" id="PTHR31623">
    <property type="entry name" value="F21J9.9"/>
    <property type="match status" value="1"/>
</dbReference>
<comment type="caution">
    <text evidence="4">The sequence shown here is derived from an EMBL/GenBank/DDBJ whole genome shotgun (WGS) entry which is preliminary data.</text>
</comment>
<gene>
    <name evidence="4" type="primary">TAT-8</name>
    <name evidence="4" type="ORF">SDJN03_00314</name>
</gene>
<evidence type="ECO:0000313" key="5">
    <source>
        <dbReference type="Proteomes" id="UP000685013"/>
    </source>
</evidence>
<sequence>MVELEIVCKETIKPPSSTPSELRNHPLCLMDQQAPNHYIMLLNFYDNRNTVDSGRLKDSLSKALTVYYPFAGRLQKGGNFIDCNDMGAMYSEGKLRCSMSEVMNNKLQLDQILKLVCLDNDTEPRFNPLLSVQLFHFECGGAMMSASCYHKVADLASLTNFVNDWASIARSSGGGMLPAVTPLFNAASFFRPELDAGGNPSGDEGSEAKGGGKKVCLKRLVFEGSKIEALKAMVSEKVANPTRVQILTAFIYKAAVSAKILVTGNWPTTSLLQTVNIRSRMEPPLEEKLIGNILSFFIATSTTEEGREMEIWDLVGDMKRSFEEFCREFPKNCRAEEWSWLYKLHAKEKMERLGSGGGDHVVYCCSSWCKFPLYEADFGWGKPIWITVPDFDTKNLIILMDARDGEGVEAMVSLEEEEMAVFEQNQELLSFCDKAKMLIPPELLPVTTALAEGCKG</sequence>
<feature type="non-terminal residue" evidence="4">
    <location>
        <position position="1"/>
    </location>
</feature>
<dbReference type="PANTHER" id="PTHR31623:SF122">
    <property type="entry name" value="HXXXD-TYPE ACYL-TRANSFERASE FAMILY PROTEIN"/>
    <property type="match status" value="1"/>
</dbReference>
<keyword evidence="5" id="KW-1185">Reference proteome</keyword>
<dbReference type="EMBL" id="JAGKQH010000001">
    <property type="protein sequence ID" value="KAG6606972.1"/>
    <property type="molecule type" value="Genomic_DNA"/>
</dbReference>
<comment type="similarity">
    <text evidence="1">Belongs to the plant acyltransferase family.</text>
</comment>
<dbReference type="Proteomes" id="UP000685013">
    <property type="component" value="Chromosome 1"/>
</dbReference>
<dbReference type="AlphaFoldDB" id="A0AAV6P5I0"/>
<evidence type="ECO:0000256" key="3">
    <source>
        <dbReference type="ARBA" id="ARBA00023315"/>
    </source>
</evidence>
<proteinExistence type="inferred from homology"/>